<dbReference type="AlphaFoldDB" id="A0A0D3JSK8"/>
<organism evidence="4 5">
    <name type="scientific">Emiliania huxleyi (strain CCMP1516)</name>
    <dbReference type="NCBI Taxonomy" id="280463"/>
    <lineage>
        <taxon>Eukaryota</taxon>
        <taxon>Haptista</taxon>
        <taxon>Haptophyta</taxon>
        <taxon>Prymnesiophyceae</taxon>
        <taxon>Isochrysidales</taxon>
        <taxon>Noelaerhabdaceae</taxon>
        <taxon>Emiliania</taxon>
    </lineage>
</organism>
<reference evidence="5" key="1">
    <citation type="journal article" date="2013" name="Nature">
        <title>Pan genome of the phytoplankton Emiliania underpins its global distribution.</title>
        <authorList>
            <person name="Read B.A."/>
            <person name="Kegel J."/>
            <person name="Klute M.J."/>
            <person name="Kuo A."/>
            <person name="Lefebvre S.C."/>
            <person name="Maumus F."/>
            <person name="Mayer C."/>
            <person name="Miller J."/>
            <person name="Monier A."/>
            <person name="Salamov A."/>
            <person name="Young J."/>
            <person name="Aguilar M."/>
            <person name="Claverie J.M."/>
            <person name="Frickenhaus S."/>
            <person name="Gonzalez K."/>
            <person name="Herman E.K."/>
            <person name="Lin Y.C."/>
            <person name="Napier J."/>
            <person name="Ogata H."/>
            <person name="Sarno A.F."/>
            <person name="Shmutz J."/>
            <person name="Schroeder D."/>
            <person name="de Vargas C."/>
            <person name="Verret F."/>
            <person name="von Dassow P."/>
            <person name="Valentin K."/>
            <person name="Van de Peer Y."/>
            <person name="Wheeler G."/>
            <person name="Dacks J.B."/>
            <person name="Delwiche C.F."/>
            <person name="Dyhrman S.T."/>
            <person name="Glockner G."/>
            <person name="John U."/>
            <person name="Richards T."/>
            <person name="Worden A.Z."/>
            <person name="Zhang X."/>
            <person name="Grigoriev I.V."/>
            <person name="Allen A.E."/>
            <person name="Bidle K."/>
            <person name="Borodovsky M."/>
            <person name="Bowler C."/>
            <person name="Brownlee C."/>
            <person name="Cock J.M."/>
            <person name="Elias M."/>
            <person name="Gladyshev V.N."/>
            <person name="Groth M."/>
            <person name="Guda C."/>
            <person name="Hadaegh A."/>
            <person name="Iglesias-Rodriguez M.D."/>
            <person name="Jenkins J."/>
            <person name="Jones B.M."/>
            <person name="Lawson T."/>
            <person name="Leese F."/>
            <person name="Lindquist E."/>
            <person name="Lobanov A."/>
            <person name="Lomsadze A."/>
            <person name="Malik S.B."/>
            <person name="Marsh M.E."/>
            <person name="Mackinder L."/>
            <person name="Mock T."/>
            <person name="Mueller-Roeber B."/>
            <person name="Pagarete A."/>
            <person name="Parker M."/>
            <person name="Probert I."/>
            <person name="Quesneville H."/>
            <person name="Raines C."/>
            <person name="Rensing S.A."/>
            <person name="Riano-Pachon D.M."/>
            <person name="Richier S."/>
            <person name="Rokitta S."/>
            <person name="Shiraiwa Y."/>
            <person name="Soanes D.M."/>
            <person name="van der Giezen M."/>
            <person name="Wahlund T.M."/>
            <person name="Williams B."/>
            <person name="Wilson W."/>
            <person name="Wolfe G."/>
            <person name="Wurch L.L."/>
        </authorList>
    </citation>
    <scope>NUCLEOTIDE SEQUENCE</scope>
</reference>
<feature type="domain" description="SH3" evidence="3">
    <location>
        <begin position="1"/>
        <end position="51"/>
    </location>
</feature>
<evidence type="ECO:0000259" key="3">
    <source>
        <dbReference type="PROSITE" id="PS50002"/>
    </source>
</evidence>
<dbReference type="PANTHER" id="PTHR46026">
    <property type="entry name" value="RHO-TYPE GUANINE NUCLEOTIDE EXCHANGE FACTOR, ISOFORM F"/>
    <property type="match status" value="1"/>
</dbReference>
<evidence type="ECO:0000256" key="1">
    <source>
        <dbReference type="ARBA" id="ARBA00022443"/>
    </source>
</evidence>
<evidence type="ECO:0000313" key="5">
    <source>
        <dbReference type="Proteomes" id="UP000013827"/>
    </source>
</evidence>
<dbReference type="eggNOG" id="KOG3601">
    <property type="taxonomic scope" value="Eukaryota"/>
</dbReference>
<evidence type="ECO:0000313" key="4">
    <source>
        <dbReference type="EnsemblProtists" id="EOD26493"/>
    </source>
</evidence>
<dbReference type="Gene3D" id="2.30.30.40">
    <property type="entry name" value="SH3 Domains"/>
    <property type="match status" value="1"/>
</dbReference>
<dbReference type="KEGG" id="ehx:EMIHUDRAFT_50082"/>
<dbReference type="HOGENOM" id="CLU_186395_5_0_1"/>
<dbReference type="InterPro" id="IPR036028">
    <property type="entry name" value="SH3-like_dom_sf"/>
</dbReference>
<dbReference type="RefSeq" id="XP_005778922.1">
    <property type="nucleotide sequence ID" value="XM_005778865.1"/>
</dbReference>
<dbReference type="SUPFAM" id="SSF50044">
    <property type="entry name" value="SH3-domain"/>
    <property type="match status" value="1"/>
</dbReference>
<keyword evidence="5" id="KW-1185">Reference proteome</keyword>
<keyword evidence="1 2" id="KW-0728">SH3 domain</keyword>
<dbReference type="PROSITE" id="PS50002">
    <property type="entry name" value="SH3"/>
    <property type="match status" value="1"/>
</dbReference>
<dbReference type="GeneID" id="17272039"/>
<dbReference type="Proteomes" id="UP000013827">
    <property type="component" value="Unassembled WGS sequence"/>
</dbReference>
<reference evidence="4" key="2">
    <citation type="submission" date="2024-10" db="UniProtKB">
        <authorList>
            <consortium name="EnsemblProtists"/>
        </authorList>
    </citation>
    <scope>IDENTIFICATION</scope>
</reference>
<protein>
    <recommendedName>
        <fullName evidence="3">SH3 domain-containing protein</fullName>
    </recommendedName>
</protein>
<proteinExistence type="predicted"/>
<dbReference type="EnsemblProtists" id="EOD26493">
    <property type="protein sequence ID" value="EOD26493"/>
    <property type="gene ID" value="EMIHUDRAFT_50082"/>
</dbReference>
<dbReference type="InterPro" id="IPR001452">
    <property type="entry name" value="SH3_domain"/>
</dbReference>
<dbReference type="Pfam" id="PF00018">
    <property type="entry name" value="SH3_1"/>
    <property type="match status" value="1"/>
</dbReference>
<name>A0A0D3JSK8_EMIH1</name>
<accession>A0A0D3JSK8</accession>
<dbReference type="PaxDb" id="2903-EOD26493"/>
<dbReference type="PRINTS" id="PR00452">
    <property type="entry name" value="SH3DOMAIN"/>
</dbReference>
<sequence>YVQALSDFAPQQEGELGFRAGDYIQVTQQGEPGGWWEGSLDGRMGWFPSSF</sequence>
<dbReference type="SMART" id="SM00326">
    <property type="entry name" value="SH3"/>
    <property type="match status" value="1"/>
</dbReference>
<dbReference type="PANTHER" id="PTHR46026:SF1">
    <property type="entry name" value="RHO-TYPE GUANINE NUCLEOTIDE EXCHANGE FACTOR, ISOFORM F"/>
    <property type="match status" value="1"/>
</dbReference>
<evidence type="ECO:0000256" key="2">
    <source>
        <dbReference type="PROSITE-ProRule" id="PRU00192"/>
    </source>
</evidence>
<dbReference type="STRING" id="2903.R1CU23"/>